<name>A0A0Q2M1J4_9EURY</name>
<evidence type="ECO:0000256" key="1">
    <source>
        <dbReference type="SAM" id="Phobius"/>
    </source>
</evidence>
<keyword evidence="1" id="KW-0472">Membrane</keyword>
<dbReference type="EMBL" id="FOIW01000002">
    <property type="protein sequence ID" value="SEW06296.1"/>
    <property type="molecule type" value="Genomic_DNA"/>
</dbReference>
<proteinExistence type="predicted"/>
<dbReference type="EMBL" id="LIXN01000015">
    <property type="protein sequence ID" value="KQH81921.1"/>
    <property type="molecule type" value="Genomic_DNA"/>
</dbReference>
<protein>
    <submittedName>
        <fullName evidence="3">Uncharacterized protein</fullName>
    </submittedName>
</protein>
<accession>A0A0Q2M1J4</accession>
<organism evidence="3 5">
    <name type="scientific">Thermococcus thioreducens</name>
    <dbReference type="NCBI Taxonomy" id="277988"/>
    <lineage>
        <taxon>Archaea</taxon>
        <taxon>Methanobacteriati</taxon>
        <taxon>Methanobacteriota</taxon>
        <taxon>Thermococci</taxon>
        <taxon>Thermococcales</taxon>
        <taxon>Thermococcaceae</taxon>
        <taxon>Thermococcus</taxon>
    </lineage>
</organism>
<keyword evidence="7" id="KW-1185">Reference proteome</keyword>
<feature type="transmembrane region" description="Helical" evidence="1">
    <location>
        <begin position="111"/>
        <end position="142"/>
    </location>
</feature>
<dbReference type="OrthoDB" id="102551at2157"/>
<dbReference type="AlphaFoldDB" id="A0A0Q2M1J4"/>
<dbReference type="RefSeq" id="WP_055429992.1">
    <property type="nucleotide sequence ID" value="NZ_CP015105.1"/>
</dbReference>
<dbReference type="KEGG" id="ttd:A3L14_00525"/>
<reference evidence="2 7" key="2">
    <citation type="submission" date="2016-04" db="EMBL/GenBank/DDBJ databases">
        <title>Complete genome sequence of Thermococcus thioreducens type strain OGL-20P.</title>
        <authorList>
            <person name="Oger P.M."/>
        </authorList>
    </citation>
    <scope>NUCLEOTIDE SEQUENCE [LARGE SCALE GENOMIC DNA]</scope>
    <source>
        <strain evidence="2 7">OGL-20P</strain>
    </source>
</reference>
<keyword evidence="1" id="KW-0812">Transmembrane</keyword>
<evidence type="ECO:0000313" key="2">
    <source>
        <dbReference type="EMBL" id="ASJ11461.1"/>
    </source>
</evidence>
<evidence type="ECO:0000313" key="5">
    <source>
        <dbReference type="Proteomes" id="UP000051862"/>
    </source>
</evidence>
<dbReference type="Proteomes" id="UP000250136">
    <property type="component" value="Chromosome"/>
</dbReference>
<reference evidence="3 5" key="1">
    <citation type="submission" date="2015-08" db="EMBL/GenBank/DDBJ databases">
        <title>Thermococcus thioreducens DSM 14981 genome sequencing.</title>
        <authorList>
            <person name="Hong S.-J."/>
            <person name="Kim M.-C."/>
            <person name="Shin J.-H."/>
        </authorList>
    </citation>
    <scope>NUCLEOTIDE SEQUENCE [LARGE SCALE GENOMIC DNA]</scope>
    <source>
        <strain evidence="3 5">DSM 14981</strain>
    </source>
</reference>
<feature type="transmembrane region" description="Helical" evidence="1">
    <location>
        <begin position="12"/>
        <end position="34"/>
    </location>
</feature>
<dbReference type="Proteomes" id="UP000182125">
    <property type="component" value="Unassembled WGS sequence"/>
</dbReference>
<evidence type="ECO:0000313" key="3">
    <source>
        <dbReference type="EMBL" id="KQH81921.1"/>
    </source>
</evidence>
<gene>
    <name evidence="2" type="ORF">A3L14_00525</name>
    <name evidence="3" type="ORF">AMR53_09300</name>
    <name evidence="4" type="ORF">SAMN05216170_1332</name>
</gene>
<evidence type="ECO:0000313" key="4">
    <source>
        <dbReference type="EMBL" id="SEW06296.1"/>
    </source>
</evidence>
<dbReference type="PATRIC" id="fig|277988.4.peg.1958"/>
<dbReference type="STRING" id="277988.SAMN05216170_1332"/>
<dbReference type="Proteomes" id="UP000051862">
    <property type="component" value="Unassembled WGS sequence"/>
</dbReference>
<keyword evidence="1" id="KW-1133">Transmembrane helix</keyword>
<feature type="transmembrane region" description="Helical" evidence="1">
    <location>
        <begin position="54"/>
        <end position="74"/>
    </location>
</feature>
<dbReference type="EMBL" id="CP015105">
    <property type="protein sequence ID" value="ASJ11461.1"/>
    <property type="molecule type" value="Genomic_DNA"/>
</dbReference>
<evidence type="ECO:0000313" key="7">
    <source>
        <dbReference type="Proteomes" id="UP000250136"/>
    </source>
</evidence>
<sequence>MIEDAARNAVIGQVVLILAGLAGGFLGFLVSLFGFGAYALGMNGFAEVFGDSRIFRFVVFAVVTSLAAALILLAGSAKAGLVLLAVAYLFEILANYYLYRASGVPAVIWGYGLILLGLPLLLVYIGVLLIIAGRVMVIYGYYSIPEMYRIKRKARRHMGMAL</sequence>
<dbReference type="GeneID" id="33332858"/>
<evidence type="ECO:0000313" key="6">
    <source>
        <dbReference type="Proteomes" id="UP000182125"/>
    </source>
</evidence>
<reference evidence="4 6" key="3">
    <citation type="submission" date="2016-10" db="EMBL/GenBank/DDBJ databases">
        <authorList>
            <person name="de Groot N.N."/>
        </authorList>
    </citation>
    <scope>NUCLEOTIDE SEQUENCE [LARGE SCALE GENOMIC DNA]</scope>
    <source>
        <strain evidence="4 6">OGL-20</strain>
    </source>
</reference>